<reference evidence="6" key="1">
    <citation type="journal article" date="2019" name="Int. J. Syst. Evol. Microbiol.">
        <title>The Global Catalogue of Microorganisms (GCM) 10K type strain sequencing project: providing services to taxonomists for standard genome sequencing and annotation.</title>
        <authorList>
            <consortium name="The Broad Institute Genomics Platform"/>
            <consortium name="The Broad Institute Genome Sequencing Center for Infectious Disease"/>
            <person name="Wu L."/>
            <person name="Ma J."/>
        </authorList>
    </citation>
    <scope>NUCLEOTIDE SEQUENCE [LARGE SCALE GENOMIC DNA]</scope>
    <source>
        <strain evidence="6">KCTC 42447</strain>
    </source>
</reference>
<dbReference type="InterPro" id="IPR044925">
    <property type="entry name" value="His-Me_finger_sf"/>
</dbReference>
<dbReference type="SUPFAM" id="SSF54060">
    <property type="entry name" value="His-Me finger endonucleases"/>
    <property type="match status" value="1"/>
</dbReference>
<keyword evidence="6" id="KW-1185">Reference proteome</keyword>
<feature type="signal peptide" evidence="4">
    <location>
        <begin position="1"/>
        <end position="18"/>
    </location>
</feature>
<accession>A0ABV7T7T7</accession>
<organism evidence="5 6">
    <name type="scientific">Stutzerimonas tarimensis</name>
    <dbReference type="NCBI Taxonomy" id="1507735"/>
    <lineage>
        <taxon>Bacteria</taxon>
        <taxon>Pseudomonadati</taxon>
        <taxon>Pseudomonadota</taxon>
        <taxon>Gammaproteobacteria</taxon>
        <taxon>Pseudomonadales</taxon>
        <taxon>Pseudomonadaceae</taxon>
        <taxon>Stutzerimonas</taxon>
    </lineage>
</organism>
<evidence type="ECO:0000256" key="3">
    <source>
        <dbReference type="ARBA" id="ARBA00022801"/>
    </source>
</evidence>
<dbReference type="GO" id="GO:0004519">
    <property type="term" value="F:endonuclease activity"/>
    <property type="evidence" value="ECO:0007669"/>
    <property type="project" value="UniProtKB-KW"/>
</dbReference>
<keyword evidence="4" id="KW-0732">Signal</keyword>
<dbReference type="Proteomes" id="UP001595630">
    <property type="component" value="Unassembled WGS sequence"/>
</dbReference>
<dbReference type="PANTHER" id="PTHR33607">
    <property type="entry name" value="ENDONUCLEASE-1"/>
    <property type="match status" value="1"/>
</dbReference>
<protein>
    <submittedName>
        <fullName evidence="5">Endonuclease</fullName>
    </submittedName>
</protein>
<sequence length="256" mass="29062">MRRSTLATLLGLGLSALALLYVDSSPRPPGSFDEAKRIARQIYAEQPVTFYCGCRYSGNQVDLASCGYEPRKQPTRARQLEWEHVVPAWVIGHQRQCWQSGGRRNCTARDPQFSAAEADLHNLVPSIGEVNGDRSNFALGWLPNSPAQYGACPMVVAFDRRIAMPPEAARGPAARIYLYMADQYGLRLSPQDRKIYETWHRAYPVSDWERWRNQKVSCAMGRENPYVGPYDAGQCRREAMLERLRTLLLDALKRLL</sequence>
<name>A0ABV7T7T7_9GAMM</name>
<evidence type="ECO:0000313" key="5">
    <source>
        <dbReference type="EMBL" id="MFC3607538.1"/>
    </source>
</evidence>
<dbReference type="InterPro" id="IPR007346">
    <property type="entry name" value="Endonuclease-I"/>
</dbReference>
<evidence type="ECO:0000313" key="6">
    <source>
        <dbReference type="Proteomes" id="UP001595630"/>
    </source>
</evidence>
<keyword evidence="2" id="KW-0540">Nuclease</keyword>
<keyword evidence="5" id="KW-0255">Endonuclease</keyword>
<dbReference type="Pfam" id="PF04231">
    <property type="entry name" value="Endonuclease_1"/>
    <property type="match status" value="1"/>
</dbReference>
<dbReference type="RefSeq" id="WP_386362872.1">
    <property type="nucleotide sequence ID" value="NZ_JBHRXZ010000017.1"/>
</dbReference>
<evidence type="ECO:0000256" key="1">
    <source>
        <dbReference type="ARBA" id="ARBA00006429"/>
    </source>
</evidence>
<dbReference type="EMBL" id="JBHRXZ010000017">
    <property type="protein sequence ID" value="MFC3607538.1"/>
    <property type="molecule type" value="Genomic_DNA"/>
</dbReference>
<comment type="similarity">
    <text evidence="1">Belongs to the EndA/NucM nuclease family.</text>
</comment>
<feature type="chain" id="PRO_5045219548" evidence="4">
    <location>
        <begin position="19"/>
        <end position="256"/>
    </location>
</feature>
<comment type="caution">
    <text evidence="5">The sequence shown here is derived from an EMBL/GenBank/DDBJ whole genome shotgun (WGS) entry which is preliminary data.</text>
</comment>
<dbReference type="PANTHER" id="PTHR33607:SF2">
    <property type="entry name" value="ENDONUCLEASE-1"/>
    <property type="match status" value="1"/>
</dbReference>
<evidence type="ECO:0000256" key="2">
    <source>
        <dbReference type="ARBA" id="ARBA00022722"/>
    </source>
</evidence>
<gene>
    <name evidence="5" type="ORF">ACFOMF_07095</name>
</gene>
<proteinExistence type="inferred from homology"/>
<keyword evidence="3" id="KW-0378">Hydrolase</keyword>
<evidence type="ECO:0000256" key="4">
    <source>
        <dbReference type="SAM" id="SignalP"/>
    </source>
</evidence>